<evidence type="ECO:0000256" key="2">
    <source>
        <dbReference type="ARBA" id="ARBA00022475"/>
    </source>
</evidence>
<evidence type="ECO:0000256" key="5">
    <source>
        <dbReference type="ARBA" id="ARBA00022984"/>
    </source>
</evidence>
<evidence type="ECO:0000313" key="10">
    <source>
        <dbReference type="EMBL" id="OGN05751.1"/>
    </source>
</evidence>
<evidence type="ECO:0000256" key="1">
    <source>
        <dbReference type="ARBA" id="ARBA00004651"/>
    </source>
</evidence>
<dbReference type="GO" id="GO:0005886">
    <property type="term" value="C:plasma membrane"/>
    <property type="evidence" value="ECO:0007669"/>
    <property type="project" value="UniProtKB-SubCell"/>
</dbReference>
<sequence length="462" mass="50035">MKLFNFKSKIFKAGAALAFFSLTAKAAGLLRDRILASHFGAGSTLDIYYSAFKIPDLIFNLVVLGAVSSALIPVFLEHYRVDREKAWRLAKNFLNISFAAVSVSAVIVFVFAGPLSAVIAPGFSGAAREILKNLLRVMLLSSLIFSLSAVMGSVLQALERFLAYSLAPIFYNAGIIVGALYFAPWAGSRGIDEIYGLGAGVVFGALLHLAVQLPPALAAGFRFGKLTVSSSTRFRASRFGGFFDFYDDGFRKIFRLLIPRTLGLGAFSAGSAVINALASTMAVGSITAFNFANNLQFVPISVLGISVATVVFPKLSFHAAGNEKDFFLGKLKKALRWAFLMVAPLALAMFVLRREIIGLIFTGGAFGGRNAELTASVLGIFMLGVIGHSLVPVMTRAFYALQNTKIPVTMSVLSIFLNIILGSFFTFVLGWGIKGLALSFSIAGNFNFLFLYVYFKKFFRKW</sequence>
<feature type="transmembrane region" description="Helical" evidence="8">
    <location>
        <begin position="435"/>
        <end position="455"/>
    </location>
</feature>
<keyword evidence="9" id="KW-0732">Signal</keyword>
<dbReference type="UniPathway" id="UPA00219"/>
<evidence type="ECO:0000313" key="11">
    <source>
        <dbReference type="Proteomes" id="UP000177419"/>
    </source>
</evidence>
<dbReference type="InterPro" id="IPR004268">
    <property type="entry name" value="MurJ"/>
</dbReference>
<keyword evidence="6 8" id="KW-1133">Transmembrane helix</keyword>
<gene>
    <name evidence="8" type="primary">murJ</name>
    <name evidence="10" type="ORF">A2746_02165</name>
</gene>
<accession>A0A1F8EY18</accession>
<keyword evidence="8" id="KW-0813">Transport</keyword>
<keyword evidence="2 8" id="KW-1003">Cell membrane</keyword>
<keyword evidence="8" id="KW-0961">Cell wall biogenesis/degradation</keyword>
<dbReference type="PRINTS" id="PR01806">
    <property type="entry name" value="VIRFACTRMVIN"/>
</dbReference>
<dbReference type="Proteomes" id="UP000177419">
    <property type="component" value="Unassembled WGS sequence"/>
</dbReference>
<organism evidence="10 11">
    <name type="scientific">Candidatus Yanofskybacteria bacterium RIFCSPHIGHO2_01_FULL_44_22</name>
    <dbReference type="NCBI Taxonomy" id="1802669"/>
    <lineage>
        <taxon>Bacteria</taxon>
        <taxon>Candidatus Yanofskyibacteriota</taxon>
    </lineage>
</organism>
<name>A0A1F8EY18_9BACT</name>
<feature type="transmembrane region" description="Helical" evidence="8">
    <location>
        <begin position="161"/>
        <end position="182"/>
    </location>
</feature>
<dbReference type="GO" id="GO:0034204">
    <property type="term" value="P:lipid translocation"/>
    <property type="evidence" value="ECO:0007669"/>
    <property type="project" value="TreeGrafter"/>
</dbReference>
<feature type="transmembrane region" description="Helical" evidence="8">
    <location>
        <begin position="135"/>
        <end position="154"/>
    </location>
</feature>
<dbReference type="GO" id="GO:0071555">
    <property type="term" value="P:cell wall organization"/>
    <property type="evidence" value="ECO:0007669"/>
    <property type="project" value="UniProtKB-KW"/>
</dbReference>
<feature type="transmembrane region" description="Helical" evidence="8">
    <location>
        <begin position="295"/>
        <end position="313"/>
    </location>
</feature>
<reference evidence="10 11" key="1">
    <citation type="journal article" date="2016" name="Nat. Commun.">
        <title>Thousands of microbial genomes shed light on interconnected biogeochemical processes in an aquifer system.</title>
        <authorList>
            <person name="Anantharaman K."/>
            <person name="Brown C.T."/>
            <person name="Hug L.A."/>
            <person name="Sharon I."/>
            <person name="Castelle C.J."/>
            <person name="Probst A.J."/>
            <person name="Thomas B.C."/>
            <person name="Singh A."/>
            <person name="Wilkins M.J."/>
            <person name="Karaoz U."/>
            <person name="Brodie E.L."/>
            <person name="Williams K.H."/>
            <person name="Hubbard S.S."/>
            <person name="Banfield J.F."/>
        </authorList>
    </citation>
    <scope>NUCLEOTIDE SEQUENCE [LARGE SCALE GENOMIC DNA]</scope>
</reference>
<feature type="transmembrane region" description="Helical" evidence="8">
    <location>
        <begin position="57"/>
        <end position="76"/>
    </location>
</feature>
<dbReference type="STRING" id="1802669.A2746_02165"/>
<evidence type="ECO:0000256" key="8">
    <source>
        <dbReference type="HAMAP-Rule" id="MF_02078"/>
    </source>
</evidence>
<dbReference type="HAMAP" id="MF_02078">
    <property type="entry name" value="MurJ_MviN"/>
    <property type="match status" value="1"/>
</dbReference>
<dbReference type="CDD" id="cd13123">
    <property type="entry name" value="MATE_MurJ_like"/>
    <property type="match status" value="1"/>
</dbReference>
<dbReference type="NCBIfam" id="TIGR01695">
    <property type="entry name" value="murJ_mviN"/>
    <property type="match status" value="1"/>
</dbReference>
<proteinExistence type="inferred from homology"/>
<keyword evidence="3 8" id="KW-0812">Transmembrane</keyword>
<dbReference type="AlphaFoldDB" id="A0A1F8EY18"/>
<comment type="subcellular location">
    <subcellularLocation>
        <location evidence="1 8">Cell membrane</location>
        <topology evidence="1 8">Multi-pass membrane protein</topology>
    </subcellularLocation>
</comment>
<keyword evidence="5 8" id="KW-0573">Peptidoglycan synthesis</keyword>
<feature type="transmembrane region" description="Helical" evidence="8">
    <location>
        <begin position="194"/>
        <end position="213"/>
    </location>
</feature>
<protein>
    <recommendedName>
        <fullName evidence="8">Probable lipid II flippase MurJ</fullName>
    </recommendedName>
</protein>
<dbReference type="EMBL" id="MGJJ01000007">
    <property type="protein sequence ID" value="OGN05751.1"/>
    <property type="molecule type" value="Genomic_DNA"/>
</dbReference>
<evidence type="ECO:0000256" key="4">
    <source>
        <dbReference type="ARBA" id="ARBA00022960"/>
    </source>
</evidence>
<comment type="caution">
    <text evidence="8">Lacks conserved residue(s) required for the propagation of feature annotation.</text>
</comment>
<dbReference type="GO" id="GO:0008360">
    <property type="term" value="P:regulation of cell shape"/>
    <property type="evidence" value="ECO:0007669"/>
    <property type="project" value="UniProtKB-KW"/>
</dbReference>
<dbReference type="Pfam" id="PF03023">
    <property type="entry name" value="MurJ"/>
    <property type="match status" value="1"/>
</dbReference>
<dbReference type="GO" id="GO:0009252">
    <property type="term" value="P:peptidoglycan biosynthetic process"/>
    <property type="evidence" value="ECO:0007669"/>
    <property type="project" value="UniProtKB-UniRule"/>
</dbReference>
<feature type="transmembrane region" description="Helical" evidence="8">
    <location>
        <begin position="261"/>
        <end position="289"/>
    </location>
</feature>
<feature type="transmembrane region" description="Helical" evidence="8">
    <location>
        <begin position="373"/>
        <end position="394"/>
    </location>
</feature>
<dbReference type="GO" id="GO:0015648">
    <property type="term" value="F:lipid-linked peptidoglycan transporter activity"/>
    <property type="evidence" value="ECO:0007669"/>
    <property type="project" value="UniProtKB-UniRule"/>
</dbReference>
<comment type="pathway">
    <text evidence="8">Cell wall biogenesis; peptidoglycan biosynthesis.</text>
</comment>
<evidence type="ECO:0000256" key="7">
    <source>
        <dbReference type="ARBA" id="ARBA00023136"/>
    </source>
</evidence>
<evidence type="ECO:0000256" key="3">
    <source>
        <dbReference type="ARBA" id="ARBA00022692"/>
    </source>
</evidence>
<comment type="caution">
    <text evidence="10">The sequence shown here is derived from an EMBL/GenBank/DDBJ whole genome shotgun (WGS) entry which is preliminary data.</text>
</comment>
<evidence type="ECO:0000256" key="6">
    <source>
        <dbReference type="ARBA" id="ARBA00022989"/>
    </source>
</evidence>
<dbReference type="InterPro" id="IPR051050">
    <property type="entry name" value="Lipid_II_flippase_MurJ/MviN"/>
</dbReference>
<evidence type="ECO:0000256" key="9">
    <source>
        <dbReference type="SAM" id="SignalP"/>
    </source>
</evidence>
<keyword evidence="7 8" id="KW-0472">Membrane</keyword>
<feature type="signal peptide" evidence="9">
    <location>
        <begin position="1"/>
        <end position="26"/>
    </location>
</feature>
<keyword evidence="4 8" id="KW-0133">Cell shape</keyword>
<feature type="chain" id="PRO_5009535398" description="Probable lipid II flippase MurJ" evidence="9">
    <location>
        <begin position="27"/>
        <end position="462"/>
    </location>
</feature>
<comment type="similarity">
    <text evidence="8">Belongs to the MurJ/MviN family.</text>
</comment>
<feature type="transmembrane region" description="Helical" evidence="8">
    <location>
        <begin position="334"/>
        <end position="353"/>
    </location>
</feature>
<dbReference type="PANTHER" id="PTHR47019">
    <property type="entry name" value="LIPID II FLIPPASE MURJ"/>
    <property type="match status" value="1"/>
</dbReference>
<feature type="transmembrane region" description="Helical" evidence="8">
    <location>
        <begin position="406"/>
        <end position="429"/>
    </location>
</feature>
<feature type="transmembrane region" description="Helical" evidence="8">
    <location>
        <begin position="96"/>
        <end position="123"/>
    </location>
</feature>
<dbReference type="PANTHER" id="PTHR47019:SF1">
    <property type="entry name" value="LIPID II FLIPPASE MURJ"/>
    <property type="match status" value="1"/>
</dbReference>
<comment type="function">
    <text evidence="8">Involved in peptidoglycan biosynthesis. Transports lipid-linked peptidoglycan precursors from the inner to the outer leaflet of the cytoplasmic membrane.</text>
</comment>